<organism evidence="10 11">
    <name type="scientific">Musa balbisiana</name>
    <name type="common">Banana</name>
    <dbReference type="NCBI Taxonomy" id="52838"/>
    <lineage>
        <taxon>Eukaryota</taxon>
        <taxon>Viridiplantae</taxon>
        <taxon>Streptophyta</taxon>
        <taxon>Embryophyta</taxon>
        <taxon>Tracheophyta</taxon>
        <taxon>Spermatophyta</taxon>
        <taxon>Magnoliopsida</taxon>
        <taxon>Liliopsida</taxon>
        <taxon>Zingiberales</taxon>
        <taxon>Musaceae</taxon>
        <taxon>Musa</taxon>
    </lineage>
</organism>
<feature type="compositionally biased region" description="Basic and acidic residues" evidence="8">
    <location>
        <begin position="264"/>
        <end position="280"/>
    </location>
</feature>
<keyword evidence="4" id="KW-0132">Cell division</keyword>
<feature type="region of interest" description="Disordered" evidence="8">
    <location>
        <begin position="126"/>
        <end position="147"/>
    </location>
</feature>
<dbReference type="Proteomes" id="UP000317650">
    <property type="component" value="Chromosome 9"/>
</dbReference>
<keyword evidence="11" id="KW-1185">Reference proteome</keyword>
<evidence type="ECO:0000256" key="2">
    <source>
        <dbReference type="ARBA" id="ARBA00022473"/>
    </source>
</evidence>
<evidence type="ECO:0000256" key="3">
    <source>
        <dbReference type="ARBA" id="ARBA00022475"/>
    </source>
</evidence>
<feature type="compositionally biased region" description="Low complexity" evidence="8">
    <location>
        <begin position="430"/>
        <end position="440"/>
    </location>
</feature>
<keyword evidence="2" id="KW-0217">Developmental protein</keyword>
<comment type="caution">
    <text evidence="10">The sequence shown here is derived from an EMBL/GenBank/DDBJ whole genome shotgun (WGS) entry which is preliminary data.</text>
</comment>
<dbReference type="InterPro" id="IPR010369">
    <property type="entry name" value="SOK"/>
</dbReference>
<feature type="region of interest" description="Disordered" evidence="8">
    <location>
        <begin position="167"/>
        <end position="190"/>
    </location>
</feature>
<evidence type="ECO:0000256" key="4">
    <source>
        <dbReference type="ARBA" id="ARBA00022618"/>
    </source>
</evidence>
<dbReference type="GO" id="GO:0051258">
    <property type="term" value="P:protein polymerization"/>
    <property type="evidence" value="ECO:0007669"/>
    <property type="project" value="UniProtKB-ARBA"/>
</dbReference>
<dbReference type="EMBL" id="PYDT01000010">
    <property type="protein sequence ID" value="THU47888.1"/>
    <property type="molecule type" value="Genomic_DNA"/>
</dbReference>
<dbReference type="Pfam" id="PF06136">
    <property type="entry name" value="SOK"/>
    <property type="match status" value="1"/>
</dbReference>
<dbReference type="AlphaFoldDB" id="A0A4S8IHS2"/>
<sequence>MDVRMMRRYASQASPERSKVWTEPALKQRLQERQRGGKIPVVYYLSRNRHLEHPHFIEVPLSSPEGLYLRDVIDRLNVLRGKGMAAMYSWSYKRSYKNGFVWHDLSEDDLILPSQGNEYVLKGSELLDQTPPDRNSHGISNGMTQNLKYPMQEPPAICYKGQEASCSSSSAPKLPPPSPKQPTPPHSPAAQGYVLCPSACRSGSLGNFSPKPGARTSPPSALGSPNPMEYRICKPIGAQDASTQTDDRGSMSHGSITRIVGVPTDDRPRNEQTMCSKEELETNNVERSPPLTLPSDPSCGKMNTLESLIRDEVSRRNNFRIMEAEEVFLPNRTRFTGTSFSSPLSANSMVLGGVNGLPESQREIGVLAAKSLGTPVNCNMPYSRRDKEKEADSAQLKCLPSTMKITSCTQSRDNQNGTLMSQMSEIMGNSSSKFSPLNSSYGENERIIDKGSSVRLKSGARFIIESRSPGDDTGDTSE</sequence>
<evidence type="ECO:0000313" key="11">
    <source>
        <dbReference type="Proteomes" id="UP000317650"/>
    </source>
</evidence>
<accession>A0A4S8IHS2</accession>
<reference evidence="10 11" key="1">
    <citation type="journal article" date="2019" name="Nat. Plants">
        <title>Genome sequencing of Musa balbisiana reveals subgenome evolution and function divergence in polyploid bananas.</title>
        <authorList>
            <person name="Yao X."/>
        </authorList>
    </citation>
    <scope>NUCLEOTIDE SEQUENCE [LARGE SCALE GENOMIC DNA]</scope>
    <source>
        <strain evidence="11">cv. DH-PKW</strain>
        <tissue evidence="10">Leaves</tissue>
    </source>
</reference>
<comment type="subcellular location">
    <subcellularLocation>
        <location evidence="1">Cell membrane</location>
        <topology evidence="1">Peripheral membrane protein</topology>
        <orientation evidence="1">Cytoplasmic side</orientation>
    </subcellularLocation>
</comment>
<feature type="compositionally biased region" description="Polar residues" evidence="8">
    <location>
        <begin position="137"/>
        <end position="147"/>
    </location>
</feature>
<evidence type="ECO:0000256" key="7">
    <source>
        <dbReference type="ARBA" id="ARBA00024211"/>
    </source>
</evidence>
<feature type="region of interest" description="Disordered" evidence="8">
    <location>
        <begin position="240"/>
        <end position="299"/>
    </location>
</feature>
<keyword evidence="5" id="KW-0472">Membrane</keyword>
<proteinExistence type="inferred from homology"/>
<feature type="region of interest" description="Disordered" evidence="8">
    <location>
        <begin position="428"/>
        <end position="452"/>
    </location>
</feature>
<feature type="domain" description="SOSEKI DIX-like" evidence="9">
    <location>
        <begin position="40"/>
        <end position="127"/>
    </location>
</feature>
<dbReference type="InterPro" id="IPR048351">
    <property type="entry name" value="SOK_DIX"/>
</dbReference>
<evidence type="ECO:0000256" key="5">
    <source>
        <dbReference type="ARBA" id="ARBA00023136"/>
    </source>
</evidence>
<dbReference type="PANTHER" id="PTHR31083:SF6">
    <property type="entry name" value="PROTEIN SOSEKI 3"/>
    <property type="match status" value="1"/>
</dbReference>
<protein>
    <recommendedName>
        <fullName evidence="9">SOSEKI DIX-like domain-containing protein</fullName>
    </recommendedName>
</protein>
<feature type="region of interest" description="Disordered" evidence="8">
    <location>
        <begin position="459"/>
        <end position="478"/>
    </location>
</feature>
<keyword evidence="3" id="KW-1003">Cell membrane</keyword>
<dbReference type="GO" id="GO:0005886">
    <property type="term" value="C:plasma membrane"/>
    <property type="evidence" value="ECO:0007669"/>
    <property type="project" value="UniProtKB-SubCell"/>
</dbReference>
<evidence type="ECO:0000259" key="9">
    <source>
        <dbReference type="Pfam" id="PF06136"/>
    </source>
</evidence>
<evidence type="ECO:0000313" key="10">
    <source>
        <dbReference type="EMBL" id="THU47888.1"/>
    </source>
</evidence>
<evidence type="ECO:0000256" key="8">
    <source>
        <dbReference type="SAM" id="MobiDB-lite"/>
    </source>
</evidence>
<feature type="compositionally biased region" description="Pro residues" evidence="8">
    <location>
        <begin position="173"/>
        <end position="187"/>
    </location>
</feature>
<evidence type="ECO:0000256" key="1">
    <source>
        <dbReference type="ARBA" id="ARBA00004413"/>
    </source>
</evidence>
<dbReference type="PANTHER" id="PTHR31083">
    <property type="entry name" value="UPSTREAM OF FLC PROTEIN (DUF966)"/>
    <property type="match status" value="1"/>
</dbReference>
<gene>
    <name evidence="10" type="ORF">C4D60_Mb09t20410</name>
</gene>
<dbReference type="GO" id="GO:0051301">
    <property type="term" value="P:cell division"/>
    <property type="evidence" value="ECO:0007669"/>
    <property type="project" value="UniProtKB-KW"/>
</dbReference>
<evidence type="ECO:0000256" key="6">
    <source>
        <dbReference type="ARBA" id="ARBA00023306"/>
    </source>
</evidence>
<name>A0A4S8IHS2_MUSBA</name>
<comment type="similarity">
    <text evidence="7">Belongs to the SOSEKI family.</text>
</comment>
<feature type="region of interest" description="Disordered" evidence="8">
    <location>
        <begin position="207"/>
        <end position="228"/>
    </location>
</feature>
<keyword evidence="6" id="KW-0131">Cell cycle</keyword>